<feature type="domain" description="GATA-type" evidence="6">
    <location>
        <begin position="241"/>
        <end position="260"/>
    </location>
</feature>
<dbReference type="PROSITE" id="PS50114">
    <property type="entry name" value="GATA_ZN_FINGER_2"/>
    <property type="match status" value="1"/>
</dbReference>
<dbReference type="SUPFAM" id="SSF57716">
    <property type="entry name" value="Glucocorticoid receptor-like (DNA-binding domain)"/>
    <property type="match status" value="1"/>
</dbReference>
<dbReference type="Pfam" id="PF00320">
    <property type="entry name" value="GATA"/>
    <property type="match status" value="1"/>
</dbReference>
<keyword evidence="1" id="KW-0479">Metal-binding</keyword>
<evidence type="ECO:0000256" key="2">
    <source>
        <dbReference type="ARBA" id="ARBA00022771"/>
    </source>
</evidence>
<keyword evidence="8" id="KW-1185">Reference proteome</keyword>
<dbReference type="GO" id="GO:0008270">
    <property type="term" value="F:zinc ion binding"/>
    <property type="evidence" value="ECO:0007669"/>
    <property type="project" value="UniProtKB-KW"/>
</dbReference>
<evidence type="ECO:0000313" key="8">
    <source>
        <dbReference type="Proteomes" id="UP001055439"/>
    </source>
</evidence>
<accession>A0A9E7HY60</accession>
<feature type="region of interest" description="Disordered" evidence="5">
    <location>
        <begin position="200"/>
        <end position="238"/>
    </location>
</feature>
<evidence type="ECO:0000256" key="5">
    <source>
        <dbReference type="SAM" id="MobiDB-lite"/>
    </source>
</evidence>
<evidence type="ECO:0000256" key="3">
    <source>
        <dbReference type="ARBA" id="ARBA00022833"/>
    </source>
</evidence>
<protein>
    <recommendedName>
        <fullName evidence="6">GATA-type domain-containing protein</fullName>
    </recommendedName>
</protein>
<dbReference type="Gene3D" id="3.30.50.10">
    <property type="entry name" value="Erythroid Transcription Factor GATA-1, subunit A"/>
    <property type="match status" value="1"/>
</dbReference>
<feature type="compositionally biased region" description="Low complexity" evidence="5">
    <location>
        <begin position="225"/>
        <end position="238"/>
    </location>
</feature>
<feature type="non-terminal residue" evidence="7">
    <location>
        <position position="419"/>
    </location>
</feature>
<dbReference type="InterPro" id="IPR000679">
    <property type="entry name" value="Znf_GATA"/>
</dbReference>
<keyword evidence="3" id="KW-0862">Zinc</keyword>
<dbReference type="PANTHER" id="PTHR47255">
    <property type="entry name" value="GATA TRANSCRIPTION FACTOR 22-RELATED"/>
    <property type="match status" value="1"/>
</dbReference>
<dbReference type="GO" id="GO:0006355">
    <property type="term" value="P:regulation of DNA-templated transcription"/>
    <property type="evidence" value="ECO:0007669"/>
    <property type="project" value="InterPro"/>
</dbReference>
<dbReference type="Proteomes" id="UP001055439">
    <property type="component" value="Chromosome 9"/>
</dbReference>
<name>A0A9E7HY60_9LILI</name>
<gene>
    <name evidence="7" type="ORF">MUK42_25727</name>
</gene>
<dbReference type="OrthoDB" id="2162994at2759"/>
<organism evidence="7 8">
    <name type="scientific">Musa troglodytarum</name>
    <name type="common">fe'i banana</name>
    <dbReference type="NCBI Taxonomy" id="320322"/>
    <lineage>
        <taxon>Eukaryota</taxon>
        <taxon>Viridiplantae</taxon>
        <taxon>Streptophyta</taxon>
        <taxon>Embryophyta</taxon>
        <taxon>Tracheophyta</taxon>
        <taxon>Spermatophyta</taxon>
        <taxon>Magnoliopsida</taxon>
        <taxon>Liliopsida</taxon>
        <taxon>Zingiberales</taxon>
        <taxon>Musaceae</taxon>
        <taxon>Musa</taxon>
    </lineage>
</organism>
<evidence type="ECO:0000256" key="1">
    <source>
        <dbReference type="ARBA" id="ARBA00022723"/>
    </source>
</evidence>
<dbReference type="InterPro" id="IPR052138">
    <property type="entry name" value="GATA_ZnFinger_Domain"/>
</dbReference>
<dbReference type="EMBL" id="CP097511">
    <property type="protein sequence ID" value="URE42404.1"/>
    <property type="molecule type" value="Genomic_DNA"/>
</dbReference>
<sequence>MKWKCHVNAFLLPSGHRSLFVYLINGDFTLFLTLIDPSLLYDSSSLLVGLWSLYALWDKFVSLCSLSSHLLSSYSTLASRKDYNAPTPILSLSLSLLPVSPCLRSSPTVPVEEGERDPGQASSFSCPSFFGSRHDPMAHPCMDHEEERFLPHPVDSKDDGTLKLSLCDPCVTEEGVAADRAGQWMSSKMRFMRKMMNSSHIVASEQPRGSTLTTPDDHTRSHRLGYSGSNQSGNSPSGVIRVCSDCNTTKTPLWRSGPRGPKVIKHHSIRRHSSTYPSIVFTDAHVFDPLHCVACMVQSLCNACGIRQRKARRAMAAAAAPDGGLIIPTTPPAKAPRQEKIDIDRTLPLKKRCKIDTASSSSSGGGSTTATTATASSRKHCFGNVTSSSNKSSAIQRVFPQEERDAAILLMALSCGLIR</sequence>
<dbReference type="AlphaFoldDB" id="A0A9E7HY60"/>
<dbReference type="GO" id="GO:0043565">
    <property type="term" value="F:sequence-specific DNA binding"/>
    <property type="evidence" value="ECO:0007669"/>
    <property type="project" value="InterPro"/>
</dbReference>
<dbReference type="SMART" id="SM00401">
    <property type="entry name" value="ZnF_GATA"/>
    <property type="match status" value="1"/>
</dbReference>
<keyword evidence="2 4" id="KW-0863">Zinc-finger</keyword>
<proteinExistence type="predicted"/>
<evidence type="ECO:0000259" key="6">
    <source>
        <dbReference type="PROSITE" id="PS50114"/>
    </source>
</evidence>
<evidence type="ECO:0000313" key="7">
    <source>
        <dbReference type="EMBL" id="URE42404.1"/>
    </source>
</evidence>
<dbReference type="PANTHER" id="PTHR47255:SF4">
    <property type="entry name" value="GATA ZINC FINGER DOMAIN-CONTAINING PROTEIN 12"/>
    <property type="match status" value="1"/>
</dbReference>
<evidence type="ECO:0000256" key="4">
    <source>
        <dbReference type="PROSITE-ProRule" id="PRU00094"/>
    </source>
</evidence>
<reference evidence="7" key="1">
    <citation type="submission" date="2022-05" db="EMBL/GenBank/DDBJ databases">
        <title>The Musa troglodytarum L. genome provides insights into the mechanism of non-climacteric behaviour and enrichment of carotenoids.</title>
        <authorList>
            <person name="Wang J."/>
        </authorList>
    </citation>
    <scope>NUCLEOTIDE SEQUENCE</scope>
    <source>
        <tissue evidence="7">Leaf</tissue>
    </source>
</reference>
<dbReference type="InterPro" id="IPR013088">
    <property type="entry name" value="Znf_NHR/GATA"/>
</dbReference>